<protein>
    <submittedName>
        <fullName evidence="2">Portal protein</fullName>
    </submittedName>
</protein>
<feature type="compositionally biased region" description="Gly residues" evidence="1">
    <location>
        <begin position="802"/>
        <end position="812"/>
    </location>
</feature>
<sequence length="812" mass="92211">MPILNTNLNKKIIDDVQKSIDDLYKNTYFTNNDNTKYIDSIKRKMDNDLETLIDKAKSSNGGLDMSELYAKTLYQSDKDQIKEIRNVLEDETMLTDIMDIYSQNTVVRDLDREIDTICKYMPKLDEALDIKKDNILSADHFNDDAVRISIERLSSDGSNNGKSEADGSDLNLFQKKYRLDQFREKLYSDTAKYGEQFVYIVPYKLALDRLLKKTPSSNLLSEASICTEEEMNIRFEQINETLRFKYTEYKDEADLQSKRLQQVYDLNEDTNIPNSALSGYEDKGITYKGIDIEINKTGVIPSILAHENNARRIIRETATLFGEASVESGLGYNKTTYLSNSLYSKNANDRLKRAVKNGTLEVPTSLANDGLKDINEKRGSKKESELELPGAVLEILEHDKVTPVYINKNTCLGYYYLEVNSPDGSGDEANGMTFTSTLGGLRPRRTARENTNTAMNNSAQTNEVLLKIAKKISQRIDKNFINANQDLSKEIYSILKYNADNGNGSTAKMRITFIPPSDIIHSYFELNDKSHRGVSDLAKSIFPAKLFTCLYISNTIALLTRGYDKRLYHVKQTVDTNITSVLLNVINQIKRSNFNLRQIENMNNILNVTGRFNDLVIPQNANGESPVSFEIMPGQNVEVKTEFMNMLEEMAVNQTGVSLEMVNSRYQESTATHLTMSNARFLIKVYRRQKLFEPILSEIYTKLYQYEYDTKVNVSVELPLPIMLNFTNTSQILSMSQELINSITQMKFGSSQDETAKMSFSAMLMEYYFNSFLPMDKINEMADKAKVQSASDQVKGAEEMGGDMGGSGGQQY</sequence>
<dbReference type="EMBL" id="BK015387">
    <property type="protein sequence ID" value="DAE04388.1"/>
    <property type="molecule type" value="Genomic_DNA"/>
</dbReference>
<organism evidence="2">
    <name type="scientific">Myoviridae sp. ctBrv3</name>
    <dbReference type="NCBI Taxonomy" id="2825047"/>
    <lineage>
        <taxon>Viruses</taxon>
        <taxon>Duplodnaviria</taxon>
        <taxon>Heunggongvirae</taxon>
        <taxon>Uroviricota</taxon>
        <taxon>Caudoviricetes</taxon>
    </lineage>
</organism>
<feature type="region of interest" description="Disordered" evidence="1">
    <location>
        <begin position="790"/>
        <end position="812"/>
    </location>
</feature>
<evidence type="ECO:0000313" key="2">
    <source>
        <dbReference type="EMBL" id="DAE04388.1"/>
    </source>
</evidence>
<name>A0A8S5PDU4_9CAUD</name>
<proteinExistence type="predicted"/>
<reference evidence="2" key="1">
    <citation type="journal article" date="2021" name="Proc. Natl. Acad. Sci. U.S.A.">
        <title>A Catalog of Tens of Thousands of Viruses from Human Metagenomes Reveals Hidden Associations with Chronic Diseases.</title>
        <authorList>
            <person name="Tisza M.J."/>
            <person name="Buck C.B."/>
        </authorList>
    </citation>
    <scope>NUCLEOTIDE SEQUENCE</scope>
    <source>
        <strain evidence="2">CtBrv3</strain>
    </source>
</reference>
<evidence type="ECO:0000256" key="1">
    <source>
        <dbReference type="SAM" id="MobiDB-lite"/>
    </source>
</evidence>
<accession>A0A8S5PDU4</accession>